<evidence type="ECO:0000313" key="2">
    <source>
        <dbReference type="EMBL" id="KAK1299532.1"/>
    </source>
</evidence>
<dbReference type="AlphaFoldDB" id="A0AAV9DDX7"/>
<dbReference type="Proteomes" id="UP001180020">
    <property type="component" value="Unassembled WGS sequence"/>
</dbReference>
<accession>A0AAV9DDX7</accession>
<dbReference type="InterPro" id="IPR006476">
    <property type="entry name" value="CHP01589_pln"/>
</dbReference>
<protein>
    <submittedName>
        <fullName evidence="2">Uncharacterized protein</fullName>
    </submittedName>
</protein>
<dbReference type="Pfam" id="PF09713">
    <property type="entry name" value="A_thal_3526"/>
    <property type="match status" value="1"/>
</dbReference>
<evidence type="ECO:0000313" key="3">
    <source>
        <dbReference type="Proteomes" id="UP001180020"/>
    </source>
</evidence>
<keyword evidence="3" id="KW-1185">Reference proteome</keyword>
<organism evidence="2 3">
    <name type="scientific">Acorus calamus</name>
    <name type="common">Sweet flag</name>
    <dbReference type="NCBI Taxonomy" id="4465"/>
    <lineage>
        <taxon>Eukaryota</taxon>
        <taxon>Viridiplantae</taxon>
        <taxon>Streptophyta</taxon>
        <taxon>Embryophyta</taxon>
        <taxon>Tracheophyta</taxon>
        <taxon>Spermatophyta</taxon>
        <taxon>Magnoliopsida</taxon>
        <taxon>Liliopsida</taxon>
        <taxon>Acoraceae</taxon>
        <taxon>Acorus</taxon>
    </lineage>
</organism>
<evidence type="ECO:0000256" key="1">
    <source>
        <dbReference type="SAM" id="MobiDB-lite"/>
    </source>
</evidence>
<dbReference type="PANTHER" id="PTHR31871">
    <property type="entry name" value="OS02G0137100 PROTEIN"/>
    <property type="match status" value="1"/>
</dbReference>
<dbReference type="NCBIfam" id="TIGR01589">
    <property type="entry name" value="A_thal_3526"/>
    <property type="match status" value="1"/>
</dbReference>
<gene>
    <name evidence="2" type="ORF">QJS10_CPB14g00695</name>
</gene>
<dbReference type="PANTHER" id="PTHR31871:SF1">
    <property type="entry name" value="HISTIDINE-TRNA LIGASE"/>
    <property type="match status" value="1"/>
</dbReference>
<comment type="caution">
    <text evidence="2">The sequence shown here is derived from an EMBL/GenBank/DDBJ whole genome shotgun (WGS) entry which is preliminary data.</text>
</comment>
<reference evidence="2" key="2">
    <citation type="submission" date="2023-06" db="EMBL/GenBank/DDBJ databases">
        <authorList>
            <person name="Ma L."/>
            <person name="Liu K.-W."/>
            <person name="Li Z."/>
            <person name="Hsiao Y.-Y."/>
            <person name="Qi Y."/>
            <person name="Fu T."/>
            <person name="Tang G."/>
            <person name="Zhang D."/>
            <person name="Sun W.-H."/>
            <person name="Liu D.-K."/>
            <person name="Li Y."/>
            <person name="Chen G.-Z."/>
            <person name="Liu X.-D."/>
            <person name="Liao X.-Y."/>
            <person name="Jiang Y.-T."/>
            <person name="Yu X."/>
            <person name="Hao Y."/>
            <person name="Huang J."/>
            <person name="Zhao X.-W."/>
            <person name="Ke S."/>
            <person name="Chen Y.-Y."/>
            <person name="Wu W.-L."/>
            <person name="Hsu J.-L."/>
            <person name="Lin Y.-F."/>
            <person name="Huang M.-D."/>
            <person name="Li C.-Y."/>
            <person name="Huang L."/>
            <person name="Wang Z.-W."/>
            <person name="Zhao X."/>
            <person name="Zhong W.-Y."/>
            <person name="Peng D.-H."/>
            <person name="Ahmad S."/>
            <person name="Lan S."/>
            <person name="Zhang J.-S."/>
            <person name="Tsai W.-C."/>
            <person name="Van De Peer Y."/>
            <person name="Liu Z.-J."/>
        </authorList>
    </citation>
    <scope>NUCLEOTIDE SEQUENCE</scope>
    <source>
        <strain evidence="2">CP</strain>
        <tissue evidence="2">Leaves</tissue>
    </source>
</reference>
<name>A0AAV9DDX7_ACOCL</name>
<reference evidence="2" key="1">
    <citation type="journal article" date="2023" name="Nat. Commun.">
        <title>Diploid and tetraploid genomes of Acorus and the evolution of monocots.</title>
        <authorList>
            <person name="Ma L."/>
            <person name="Liu K.W."/>
            <person name="Li Z."/>
            <person name="Hsiao Y.Y."/>
            <person name="Qi Y."/>
            <person name="Fu T."/>
            <person name="Tang G.D."/>
            <person name="Zhang D."/>
            <person name="Sun W.H."/>
            <person name="Liu D.K."/>
            <person name="Li Y."/>
            <person name="Chen G.Z."/>
            <person name="Liu X.D."/>
            <person name="Liao X.Y."/>
            <person name="Jiang Y.T."/>
            <person name="Yu X."/>
            <person name="Hao Y."/>
            <person name="Huang J."/>
            <person name="Zhao X.W."/>
            <person name="Ke S."/>
            <person name="Chen Y.Y."/>
            <person name="Wu W.L."/>
            <person name="Hsu J.L."/>
            <person name="Lin Y.F."/>
            <person name="Huang M.D."/>
            <person name="Li C.Y."/>
            <person name="Huang L."/>
            <person name="Wang Z.W."/>
            <person name="Zhao X."/>
            <person name="Zhong W.Y."/>
            <person name="Peng D.H."/>
            <person name="Ahmad S."/>
            <person name="Lan S."/>
            <person name="Zhang J.S."/>
            <person name="Tsai W.C."/>
            <person name="Van de Peer Y."/>
            <person name="Liu Z.J."/>
        </authorList>
    </citation>
    <scope>NUCLEOTIDE SEQUENCE</scope>
    <source>
        <strain evidence="2">CP</strain>
    </source>
</reference>
<sequence>MSSGEVRRVSRQDIQLVQNLIERCLQLYMNQKEVVETLLFQAKIEPGFTELVWQKLEEENQEFFKAYRVRLMLKHQIIMFNQLLGEQAALMVHQNSVRYASEHTASARSDNFCRPLSPTAVVNGGRSSMYQSMQPVPDTSRHAGKIEISPHLLPSQNMPMELLPGMNGMTIKSESEFSNHSDFSFSSGGDILETHPIIGDASLASLNSTETHPLGEPLPDPDSTQFGYLSQIPRNFSLSDLTADFSQSAEILASYSGSLFLDDSFPDSNGRNQKAGENRELDPISECVSYEDFGSD</sequence>
<feature type="region of interest" description="Disordered" evidence="1">
    <location>
        <begin position="270"/>
        <end position="296"/>
    </location>
</feature>
<proteinExistence type="predicted"/>
<dbReference type="EMBL" id="JAUJYO010000014">
    <property type="protein sequence ID" value="KAK1299532.1"/>
    <property type="molecule type" value="Genomic_DNA"/>
</dbReference>